<dbReference type="Pfam" id="PF04187">
    <property type="entry name" value="Cofac_haem_bdg"/>
    <property type="match status" value="1"/>
</dbReference>
<accession>A0A380TIY1</accession>
<feature type="region of interest" description="Disordered" evidence="1">
    <location>
        <begin position="1"/>
        <end position="36"/>
    </location>
</feature>
<evidence type="ECO:0000256" key="1">
    <source>
        <dbReference type="SAM" id="MobiDB-lite"/>
    </source>
</evidence>
<dbReference type="InterPro" id="IPR007314">
    <property type="entry name" value="Cofac_haem-bd_dom"/>
</dbReference>
<evidence type="ECO:0000259" key="2">
    <source>
        <dbReference type="Pfam" id="PF04187"/>
    </source>
</evidence>
<evidence type="ECO:0000313" key="3">
    <source>
        <dbReference type="EMBL" id="SUS08395.1"/>
    </source>
</evidence>
<reference evidence="3" key="1">
    <citation type="submission" date="2018-07" db="EMBL/GenBank/DDBJ databases">
        <authorList>
            <person name="Quirk P.G."/>
            <person name="Krulwich T.A."/>
        </authorList>
    </citation>
    <scope>NUCLEOTIDE SEQUENCE</scope>
</reference>
<feature type="domain" description="Haem-binding uptake Tiki superfamily ChaN" evidence="2">
    <location>
        <begin position="84"/>
        <end position="294"/>
    </location>
</feature>
<organism evidence="3">
    <name type="scientific">metagenome</name>
    <dbReference type="NCBI Taxonomy" id="256318"/>
    <lineage>
        <taxon>unclassified sequences</taxon>
        <taxon>metagenomes</taxon>
    </lineage>
</organism>
<dbReference type="Gene3D" id="3.40.50.11550">
    <property type="match status" value="1"/>
</dbReference>
<name>A0A380TIY1_9ZZZZ</name>
<dbReference type="AlphaFoldDB" id="A0A380TIY1"/>
<proteinExistence type="predicted"/>
<gene>
    <name evidence="3" type="ORF">DF3PB_660003</name>
</gene>
<feature type="compositionally biased region" description="Low complexity" evidence="1">
    <location>
        <begin position="22"/>
        <end position="36"/>
    </location>
</feature>
<dbReference type="SUPFAM" id="SSF159501">
    <property type="entry name" value="EreA/ChaN-like"/>
    <property type="match status" value="1"/>
</dbReference>
<dbReference type="EMBL" id="UIDG01000619">
    <property type="protein sequence ID" value="SUS08395.1"/>
    <property type="molecule type" value="Genomic_DNA"/>
</dbReference>
<protein>
    <submittedName>
        <fullName evidence="3">Uncharacterized iron-regulated protein</fullName>
    </submittedName>
</protein>
<dbReference type="CDD" id="cd14727">
    <property type="entry name" value="ChanN-like"/>
    <property type="match status" value="1"/>
</dbReference>
<sequence>MPFALRRQTMPAAMTPAVTPRANQSQPPASRSPRRPAQGAVAACVIALALSACTSDRSSECAPAGRWIDPATGQPVTADGLSAGLAARPIVLLGEEHDNAAHHRWQLNVIEELQARRPVLVLGFEMFGRSSQPVLDQWVAGELDADQFLLAARWKETWGFDPQLYLPIFEFARRHKLPMRALNVDRTLIRRVAREGLAAVPSTEREGIGDPAPALPAYRRWLAEVFAHRHAPHGDRAAAVPDPAFERFVAAQLTWDRAMAEALAAAHAQPGAPLVVGIAGIGHLQNGWGIPHQLRDLGIVDAAVLLPVAAGTACADLPAGFADAVFVIE</sequence>